<accession>A0ABP8E5K6</accession>
<feature type="transmembrane region" description="Helical" evidence="1">
    <location>
        <begin position="63"/>
        <end position="83"/>
    </location>
</feature>
<protein>
    <submittedName>
        <fullName evidence="2">Membrane protein</fullName>
    </submittedName>
</protein>
<evidence type="ECO:0000256" key="1">
    <source>
        <dbReference type="SAM" id="Phobius"/>
    </source>
</evidence>
<feature type="transmembrane region" description="Helical" evidence="1">
    <location>
        <begin position="217"/>
        <end position="236"/>
    </location>
</feature>
<comment type="caution">
    <text evidence="2">The sequence shown here is derived from an EMBL/GenBank/DDBJ whole genome shotgun (WGS) entry which is preliminary data.</text>
</comment>
<name>A0ABP8E5K6_9MICO</name>
<keyword evidence="1" id="KW-1133">Transmembrane helix</keyword>
<feature type="transmembrane region" description="Helical" evidence="1">
    <location>
        <begin position="33"/>
        <end position="51"/>
    </location>
</feature>
<dbReference type="Proteomes" id="UP001501594">
    <property type="component" value="Unassembled WGS sequence"/>
</dbReference>
<feature type="transmembrane region" description="Helical" evidence="1">
    <location>
        <begin position="129"/>
        <end position="148"/>
    </location>
</feature>
<evidence type="ECO:0000313" key="3">
    <source>
        <dbReference type="Proteomes" id="UP001501594"/>
    </source>
</evidence>
<gene>
    <name evidence="2" type="ORF">GCM10022256_29860</name>
</gene>
<dbReference type="Pfam" id="PF03988">
    <property type="entry name" value="DUF347"/>
    <property type="match status" value="4"/>
</dbReference>
<keyword evidence="1" id="KW-0472">Membrane</keyword>
<proteinExistence type="predicted"/>
<sequence length="254" mass="27057">MASKVPEVTALFWIVKILTTGAGETGSDFLVTHVNPVLGVATGFVLFAVAMTLQFRARRYIPAIYWFAVVMVSVFGTMCADVLHVGLDVPYAVSAPAFAVILAAVFFFWRGSEGTLSIHSITTSRRETFYWATVLATFALGTATGDLTATTFHLGYLTSGIVFTIVICIPAIGYAARRFGPILAFWFAYVVTRPIGASFADWMGVSRARSGLDLGTGPVTLALLVVIGVLVLVLSVQAGRDPHASQSVPAVPSN</sequence>
<keyword evidence="1" id="KW-0812">Transmembrane</keyword>
<evidence type="ECO:0000313" key="2">
    <source>
        <dbReference type="EMBL" id="GAA4267374.1"/>
    </source>
</evidence>
<feature type="transmembrane region" description="Helical" evidence="1">
    <location>
        <begin position="183"/>
        <end position="205"/>
    </location>
</feature>
<dbReference type="EMBL" id="BAABAU010000004">
    <property type="protein sequence ID" value="GAA4267374.1"/>
    <property type="molecule type" value="Genomic_DNA"/>
</dbReference>
<feature type="transmembrane region" description="Helical" evidence="1">
    <location>
        <begin position="154"/>
        <end position="176"/>
    </location>
</feature>
<dbReference type="InterPro" id="IPR007136">
    <property type="entry name" value="DUF347"/>
</dbReference>
<reference evidence="3" key="1">
    <citation type="journal article" date="2019" name="Int. J. Syst. Evol. Microbiol.">
        <title>The Global Catalogue of Microorganisms (GCM) 10K type strain sequencing project: providing services to taxonomists for standard genome sequencing and annotation.</title>
        <authorList>
            <consortium name="The Broad Institute Genomics Platform"/>
            <consortium name="The Broad Institute Genome Sequencing Center for Infectious Disease"/>
            <person name="Wu L."/>
            <person name="Ma J."/>
        </authorList>
    </citation>
    <scope>NUCLEOTIDE SEQUENCE [LARGE SCALE GENOMIC DNA]</scope>
    <source>
        <strain evidence="3">JCM 17442</strain>
    </source>
</reference>
<feature type="transmembrane region" description="Helical" evidence="1">
    <location>
        <begin position="89"/>
        <end position="109"/>
    </location>
</feature>
<organism evidence="2 3">
    <name type="scientific">Frondihabitans peucedani</name>
    <dbReference type="NCBI Taxonomy" id="598626"/>
    <lineage>
        <taxon>Bacteria</taxon>
        <taxon>Bacillati</taxon>
        <taxon>Actinomycetota</taxon>
        <taxon>Actinomycetes</taxon>
        <taxon>Micrococcales</taxon>
        <taxon>Microbacteriaceae</taxon>
        <taxon>Frondihabitans</taxon>
    </lineage>
</organism>
<keyword evidence="3" id="KW-1185">Reference proteome</keyword>